<gene>
    <name evidence="2" type="ORF">CFF01_15920</name>
</gene>
<proteinExistence type="predicted"/>
<dbReference type="KEGG" id="smav:CFF01_15920"/>
<feature type="domain" description="VOC" evidence="1">
    <location>
        <begin position="6"/>
        <end position="132"/>
    </location>
</feature>
<dbReference type="Gene3D" id="3.10.180.10">
    <property type="entry name" value="2,3-Dihydroxybiphenyl 1,2-Dioxygenase, domain 1"/>
    <property type="match status" value="1"/>
</dbReference>
<organism evidence="2 3">
    <name type="scientific">Shewanella marisflavi</name>
    <dbReference type="NCBI Taxonomy" id="260364"/>
    <lineage>
        <taxon>Bacteria</taxon>
        <taxon>Pseudomonadati</taxon>
        <taxon>Pseudomonadota</taxon>
        <taxon>Gammaproteobacteria</taxon>
        <taxon>Alteromonadales</taxon>
        <taxon>Shewanellaceae</taxon>
        <taxon>Shewanella</taxon>
    </lineage>
</organism>
<protein>
    <submittedName>
        <fullName evidence="2">VOC family virulence protein</fullName>
    </submittedName>
</protein>
<sequence length="134" mass="14685">MIQVSGIDHLVFRTTRLDAMLHFYTQVLGCPIERQLADEGLTQLRAGKALIDIVTCDSKLGKLGGGPPVQDGRNVDHICLLIEDIEEQALLDYLAEQDIATEGFAKRYGAQGFGRSLYINDPEGNVVELKLAKG</sequence>
<dbReference type="PROSITE" id="PS51819">
    <property type="entry name" value="VOC"/>
    <property type="match status" value="1"/>
</dbReference>
<dbReference type="PANTHER" id="PTHR21366:SF14">
    <property type="entry name" value="GLYOXALASE DOMAIN-CONTAINING PROTEIN 5"/>
    <property type="match status" value="1"/>
</dbReference>
<evidence type="ECO:0000259" key="1">
    <source>
        <dbReference type="PROSITE" id="PS51819"/>
    </source>
</evidence>
<dbReference type="RefSeq" id="WP_088905976.1">
    <property type="nucleotide sequence ID" value="NZ_JBLVJO010000001.1"/>
</dbReference>
<dbReference type="PANTHER" id="PTHR21366">
    <property type="entry name" value="GLYOXALASE FAMILY PROTEIN"/>
    <property type="match status" value="1"/>
</dbReference>
<dbReference type="InterPro" id="IPR004360">
    <property type="entry name" value="Glyas_Fos-R_dOase_dom"/>
</dbReference>
<dbReference type="Proteomes" id="UP000198233">
    <property type="component" value="Chromosome"/>
</dbReference>
<evidence type="ECO:0000313" key="2">
    <source>
        <dbReference type="EMBL" id="ASJ98708.1"/>
    </source>
</evidence>
<dbReference type="EMBL" id="CP022272">
    <property type="protein sequence ID" value="ASJ98708.1"/>
    <property type="molecule type" value="Genomic_DNA"/>
</dbReference>
<dbReference type="InterPro" id="IPR029068">
    <property type="entry name" value="Glyas_Bleomycin-R_OHBP_Dase"/>
</dbReference>
<name>A0AAC9XQL6_9GAMM</name>
<dbReference type="InterPro" id="IPR037523">
    <property type="entry name" value="VOC_core"/>
</dbReference>
<accession>A0AAC9XQL6</accession>
<evidence type="ECO:0000313" key="3">
    <source>
        <dbReference type="Proteomes" id="UP000198233"/>
    </source>
</evidence>
<dbReference type="SUPFAM" id="SSF54593">
    <property type="entry name" value="Glyoxalase/Bleomycin resistance protein/Dihydroxybiphenyl dioxygenase"/>
    <property type="match status" value="1"/>
</dbReference>
<dbReference type="Pfam" id="PF00903">
    <property type="entry name" value="Glyoxalase"/>
    <property type="match status" value="1"/>
</dbReference>
<dbReference type="AlphaFoldDB" id="A0AAC9XQL6"/>
<reference evidence="2 3" key="1">
    <citation type="submission" date="2017-06" db="EMBL/GenBank/DDBJ databases">
        <title>Complete genome sequence of Shewanella marisflavi EP1 associated with anaerobic 2,4-dinitrotoluene reduction and salt tolerance.</title>
        <authorList>
            <person name="Huang J."/>
        </authorList>
    </citation>
    <scope>NUCLEOTIDE SEQUENCE [LARGE SCALE GENOMIC DNA]</scope>
    <source>
        <strain evidence="2 3">EP1</strain>
    </source>
</reference>
<dbReference type="InterPro" id="IPR050383">
    <property type="entry name" value="GlyoxalaseI/FosfomycinResist"/>
</dbReference>